<keyword evidence="2" id="KW-1185">Reference proteome</keyword>
<dbReference type="RefSeq" id="WP_272101946.1">
    <property type="nucleotide sequence ID" value="NZ_JAQNDK010000005.1"/>
</dbReference>
<proteinExistence type="predicted"/>
<protein>
    <recommendedName>
        <fullName evidence="3">AttH domain-containing protein</fullName>
    </recommendedName>
</protein>
<dbReference type="SUPFAM" id="SSF159245">
    <property type="entry name" value="AttH-like"/>
    <property type="match status" value="1"/>
</dbReference>
<dbReference type="EMBL" id="JAQNDK010000005">
    <property type="protein sequence ID" value="MDC0683791.1"/>
    <property type="molecule type" value="Genomic_DNA"/>
</dbReference>
<accession>A0ABT5CBI8</accession>
<name>A0ABT5CBI8_9BACT</name>
<comment type="caution">
    <text evidence="1">The sequence shown here is derived from an EMBL/GenBank/DDBJ whole genome shotgun (WGS) entry which is preliminary data.</text>
</comment>
<evidence type="ECO:0000313" key="1">
    <source>
        <dbReference type="EMBL" id="MDC0683791.1"/>
    </source>
</evidence>
<evidence type="ECO:0008006" key="3">
    <source>
        <dbReference type="Google" id="ProtNLM"/>
    </source>
</evidence>
<sequence length="342" mass="37288">MARAKARTIRERANHARYRPGQRGGFYESFFQRANHPTRPLAFWIRYTLFSPAGRPEAAEGELWAVYFDGESGRHVVAKREVPFAGRCSFARDSLSVAIDGARLSLGRLTGAAGEGEDAITWDLAYEGGGEPLLLLPAALYGAPLPKAKALVGAPMAVYSGLLRVAGRGVDVSGWVGSQNHNWGTKHTDLYAWGQVAGFDSHPDSFLEVATARLKVGPFWTPNMTPLVLRHRGEEIALTSLVQSVRADASFDYFTWRFRTETDRLSVDGQISGSAGDFVGLAYRNPPGGVKHCLNTKIGACTVTLRRKSLGREVGIETLTTARRAAFEILTDDRGHGVTIRA</sequence>
<gene>
    <name evidence="1" type="ORF">POL72_39055</name>
</gene>
<organism evidence="1 2">
    <name type="scientific">Sorangium atrum</name>
    <dbReference type="NCBI Taxonomy" id="2995308"/>
    <lineage>
        <taxon>Bacteria</taxon>
        <taxon>Pseudomonadati</taxon>
        <taxon>Myxococcota</taxon>
        <taxon>Polyangia</taxon>
        <taxon>Polyangiales</taxon>
        <taxon>Polyangiaceae</taxon>
        <taxon>Sorangium</taxon>
    </lineage>
</organism>
<reference evidence="1 2" key="1">
    <citation type="submission" date="2023-01" db="EMBL/GenBank/DDBJ databases">
        <title>Minimal conservation of predation-associated metabolite biosynthetic gene clusters underscores biosynthetic potential of Myxococcota including descriptions for ten novel species: Archangium lansinium sp. nov., Myxococcus landrumus sp. nov., Nannocystis bai.</title>
        <authorList>
            <person name="Ahearne A."/>
            <person name="Stevens C."/>
            <person name="Dowd S."/>
        </authorList>
    </citation>
    <scope>NUCLEOTIDE SEQUENCE [LARGE SCALE GENOMIC DNA]</scope>
    <source>
        <strain evidence="1 2">WIWO2</strain>
    </source>
</reference>
<evidence type="ECO:0000313" key="2">
    <source>
        <dbReference type="Proteomes" id="UP001217485"/>
    </source>
</evidence>
<dbReference type="Proteomes" id="UP001217485">
    <property type="component" value="Unassembled WGS sequence"/>
</dbReference>